<dbReference type="EMBL" id="FPBK01000001">
    <property type="protein sequence ID" value="SFU33790.1"/>
    <property type="molecule type" value="Genomic_DNA"/>
</dbReference>
<dbReference type="InterPro" id="IPR025234">
    <property type="entry name" value="YjzH-like"/>
</dbReference>
<dbReference type="AlphaFoldDB" id="A0A1I7FC51"/>
<keyword evidence="2" id="KW-1185">Reference proteome</keyword>
<gene>
    <name evidence="1" type="ORF">SAMN05216480_101845</name>
</gene>
<evidence type="ECO:0000313" key="1">
    <source>
        <dbReference type="EMBL" id="SFU33790.1"/>
    </source>
</evidence>
<dbReference type="STRING" id="1224947.SAMN05216480_101845"/>
<organism evidence="1 2">
    <name type="scientific">Pustulibacterium marinum</name>
    <dbReference type="NCBI Taxonomy" id="1224947"/>
    <lineage>
        <taxon>Bacteria</taxon>
        <taxon>Pseudomonadati</taxon>
        <taxon>Bacteroidota</taxon>
        <taxon>Flavobacteriia</taxon>
        <taxon>Flavobacteriales</taxon>
        <taxon>Flavobacteriaceae</taxon>
        <taxon>Pustulibacterium</taxon>
    </lineage>
</organism>
<dbReference type="Pfam" id="PF13783">
    <property type="entry name" value="DUF4177"/>
    <property type="match status" value="1"/>
</dbReference>
<reference evidence="1 2" key="1">
    <citation type="submission" date="2016-10" db="EMBL/GenBank/DDBJ databases">
        <authorList>
            <person name="de Groot N.N."/>
        </authorList>
    </citation>
    <scope>NUCLEOTIDE SEQUENCE [LARGE SCALE GENOMIC DNA]</scope>
    <source>
        <strain evidence="1 2">CGMCC 1.12333</strain>
    </source>
</reference>
<protein>
    <recommendedName>
        <fullName evidence="3">DUF4177 domain-containing protein</fullName>
    </recommendedName>
</protein>
<proteinExistence type="predicted"/>
<sequence>MKEYKMVKQAQGFLKVLKDEEFMDLLNQEARGGWRLVSVVAGQGGHYMKAILERER</sequence>
<dbReference type="RefSeq" id="WP_093023258.1">
    <property type="nucleotide sequence ID" value="NZ_FPBK01000001.1"/>
</dbReference>
<accession>A0A1I7FC51</accession>
<dbReference type="Proteomes" id="UP000199138">
    <property type="component" value="Unassembled WGS sequence"/>
</dbReference>
<dbReference type="OrthoDB" id="1202795at2"/>
<evidence type="ECO:0000313" key="2">
    <source>
        <dbReference type="Proteomes" id="UP000199138"/>
    </source>
</evidence>
<evidence type="ECO:0008006" key="3">
    <source>
        <dbReference type="Google" id="ProtNLM"/>
    </source>
</evidence>
<name>A0A1I7FC51_9FLAO</name>